<protein>
    <submittedName>
        <fullName evidence="1">Uncharacterized protein</fullName>
    </submittedName>
</protein>
<dbReference type="AlphaFoldDB" id="A0A397V6I0"/>
<comment type="caution">
    <text evidence="1">The sequence shown here is derived from an EMBL/GenBank/DDBJ whole genome shotgun (WGS) entry which is preliminary data.</text>
</comment>
<name>A0A397V6I0_9GLOM</name>
<sequence>MGQIQDFLELLPFGVVAGDTIGVAFLESPFGVVARDAVRDAVGAAIGLVRCVGFIPGFLTLLAEACFLAPCIFDFGAMLGKQNESTTGKQQTKALITHLQQQYYTTPTATPMAFSATIPNGDSKNYNKKKKS</sequence>
<accession>A0A397V6I0</accession>
<reference evidence="1 2" key="1">
    <citation type="submission" date="2018-06" db="EMBL/GenBank/DDBJ databases">
        <title>Comparative genomics reveals the genomic features of Rhizophagus irregularis, R. cerebriforme, R. diaphanum and Gigaspora rosea, and their symbiotic lifestyle signature.</title>
        <authorList>
            <person name="Morin E."/>
            <person name="San Clemente H."/>
            <person name="Chen E.C.H."/>
            <person name="De La Providencia I."/>
            <person name="Hainaut M."/>
            <person name="Kuo A."/>
            <person name="Kohler A."/>
            <person name="Murat C."/>
            <person name="Tang N."/>
            <person name="Roy S."/>
            <person name="Loubradou J."/>
            <person name="Henrissat B."/>
            <person name="Grigoriev I.V."/>
            <person name="Corradi N."/>
            <person name="Roux C."/>
            <person name="Martin F.M."/>
        </authorList>
    </citation>
    <scope>NUCLEOTIDE SEQUENCE [LARGE SCALE GENOMIC DNA]</scope>
    <source>
        <strain evidence="1 2">DAOM 194757</strain>
    </source>
</reference>
<evidence type="ECO:0000313" key="2">
    <source>
        <dbReference type="Proteomes" id="UP000266673"/>
    </source>
</evidence>
<evidence type="ECO:0000313" key="1">
    <source>
        <dbReference type="EMBL" id="RIB17652.1"/>
    </source>
</evidence>
<gene>
    <name evidence="1" type="ORF">C2G38_2186704</name>
</gene>
<keyword evidence="2" id="KW-1185">Reference proteome</keyword>
<organism evidence="1 2">
    <name type="scientific">Gigaspora rosea</name>
    <dbReference type="NCBI Taxonomy" id="44941"/>
    <lineage>
        <taxon>Eukaryota</taxon>
        <taxon>Fungi</taxon>
        <taxon>Fungi incertae sedis</taxon>
        <taxon>Mucoromycota</taxon>
        <taxon>Glomeromycotina</taxon>
        <taxon>Glomeromycetes</taxon>
        <taxon>Diversisporales</taxon>
        <taxon>Gigasporaceae</taxon>
        <taxon>Gigaspora</taxon>
    </lineage>
</organism>
<dbReference type="Proteomes" id="UP000266673">
    <property type="component" value="Unassembled WGS sequence"/>
</dbReference>
<proteinExistence type="predicted"/>
<dbReference type="EMBL" id="QKWP01000591">
    <property type="protein sequence ID" value="RIB17652.1"/>
    <property type="molecule type" value="Genomic_DNA"/>
</dbReference>